<dbReference type="PROSITE" id="PS51635">
    <property type="entry name" value="PNPLA"/>
    <property type="match status" value="1"/>
</dbReference>
<dbReference type="InterPro" id="IPR016035">
    <property type="entry name" value="Acyl_Trfase/lysoPLipase"/>
</dbReference>
<gene>
    <name evidence="4" type="ORF">KSF_045950</name>
</gene>
<organism evidence="4 5">
    <name type="scientific">Reticulibacter mediterranei</name>
    <dbReference type="NCBI Taxonomy" id="2778369"/>
    <lineage>
        <taxon>Bacteria</taxon>
        <taxon>Bacillati</taxon>
        <taxon>Chloroflexota</taxon>
        <taxon>Ktedonobacteria</taxon>
        <taxon>Ktedonobacterales</taxon>
        <taxon>Reticulibacteraceae</taxon>
        <taxon>Reticulibacter</taxon>
    </lineage>
</organism>
<accession>A0A8J3N4X8</accession>
<reference evidence="4" key="1">
    <citation type="submission" date="2020-10" db="EMBL/GenBank/DDBJ databases">
        <title>Taxonomic study of unclassified bacteria belonging to the class Ktedonobacteria.</title>
        <authorList>
            <person name="Yabe S."/>
            <person name="Wang C.M."/>
            <person name="Zheng Y."/>
            <person name="Sakai Y."/>
            <person name="Cavaletti L."/>
            <person name="Monciardini P."/>
            <person name="Donadio S."/>
        </authorList>
    </citation>
    <scope>NUCLEOTIDE SEQUENCE</scope>
    <source>
        <strain evidence="4">ID150040</strain>
    </source>
</reference>
<comment type="caution">
    <text evidence="4">The sequence shown here is derived from an EMBL/GenBank/DDBJ whole genome shotgun (WGS) entry which is preliminary data.</text>
</comment>
<feature type="active site" description="Nucleophile" evidence="2">
    <location>
        <position position="49"/>
    </location>
</feature>
<dbReference type="AlphaFoldDB" id="A0A8J3N4X8"/>
<evidence type="ECO:0000256" key="1">
    <source>
        <dbReference type="ARBA" id="ARBA00023098"/>
    </source>
</evidence>
<proteinExistence type="predicted"/>
<dbReference type="GO" id="GO:0016787">
    <property type="term" value="F:hydrolase activity"/>
    <property type="evidence" value="ECO:0007669"/>
    <property type="project" value="UniProtKB-UniRule"/>
</dbReference>
<dbReference type="Pfam" id="PF01734">
    <property type="entry name" value="Patatin"/>
    <property type="match status" value="1"/>
</dbReference>
<dbReference type="Proteomes" id="UP000597444">
    <property type="component" value="Unassembled WGS sequence"/>
</dbReference>
<dbReference type="Gene3D" id="3.40.1090.10">
    <property type="entry name" value="Cytosolic phospholipase A2 catalytic domain"/>
    <property type="match status" value="2"/>
</dbReference>
<sequence>MTETKQQQTKALVLGGGGSTGNAWEIGLLLGLHDEGVDLSDAALVVGTSAGSTVGVQLASDIELEEFYILQGTLQEQEKGQFVPPLDSTVLLRMMAPGRGAPDAQTALVRVLAVALAAKTISEEERLKSIVRRLRVQQWPERQHLVITAVNAQTGELVQFTRDSGIPLEVAIAASSAVPGVYPPTTIGNSRYVDAGVRSGTNADIATGYRRVLILRAETAFDVSALNPQEAIPVITFDDELAELQRSGSQVMVITPDEASAIARGPNMLDVSRRTISAEAGRRQGRSLAERVKSFWRALE</sequence>
<dbReference type="GO" id="GO:0016042">
    <property type="term" value="P:lipid catabolic process"/>
    <property type="evidence" value="ECO:0007669"/>
    <property type="project" value="UniProtKB-UniRule"/>
</dbReference>
<feature type="active site" description="Proton acceptor" evidence="2">
    <location>
        <position position="194"/>
    </location>
</feature>
<dbReference type="EMBL" id="BNJK01000001">
    <property type="protein sequence ID" value="GHO94547.1"/>
    <property type="molecule type" value="Genomic_DNA"/>
</dbReference>
<evidence type="ECO:0000313" key="4">
    <source>
        <dbReference type="EMBL" id="GHO94547.1"/>
    </source>
</evidence>
<keyword evidence="2" id="KW-0378">Hydrolase</keyword>
<evidence type="ECO:0000313" key="5">
    <source>
        <dbReference type="Proteomes" id="UP000597444"/>
    </source>
</evidence>
<keyword evidence="5" id="KW-1185">Reference proteome</keyword>
<dbReference type="SUPFAM" id="SSF52151">
    <property type="entry name" value="FabD/lysophospholipase-like"/>
    <property type="match status" value="1"/>
</dbReference>
<evidence type="ECO:0000256" key="2">
    <source>
        <dbReference type="PROSITE-ProRule" id="PRU01161"/>
    </source>
</evidence>
<feature type="domain" description="PNPLA" evidence="3">
    <location>
        <begin position="13"/>
        <end position="207"/>
    </location>
</feature>
<keyword evidence="2" id="KW-0442">Lipid degradation</keyword>
<keyword evidence="1 2" id="KW-0443">Lipid metabolism</keyword>
<name>A0A8J3N4X8_9CHLR</name>
<protein>
    <submittedName>
        <fullName evidence="4">Patatin</fullName>
    </submittedName>
</protein>
<evidence type="ECO:0000259" key="3">
    <source>
        <dbReference type="PROSITE" id="PS51635"/>
    </source>
</evidence>
<dbReference type="InterPro" id="IPR002641">
    <property type="entry name" value="PNPLA_dom"/>
</dbReference>
<comment type="caution">
    <text evidence="2">Lacks conserved residue(s) required for the propagation of feature annotation.</text>
</comment>
<feature type="short sequence motif" description="GXSXG" evidence="2">
    <location>
        <begin position="47"/>
        <end position="51"/>
    </location>
</feature>
<dbReference type="RefSeq" id="WP_220205275.1">
    <property type="nucleotide sequence ID" value="NZ_BNJK01000001.1"/>
</dbReference>